<dbReference type="CDD" id="cd05233">
    <property type="entry name" value="SDR_c"/>
    <property type="match status" value="1"/>
</dbReference>
<dbReference type="Gene3D" id="3.40.50.720">
    <property type="entry name" value="NAD(P)-binding Rossmann-like Domain"/>
    <property type="match status" value="1"/>
</dbReference>
<dbReference type="OrthoDB" id="9790146at2"/>
<dbReference type="FunFam" id="3.40.50.720:FF:000084">
    <property type="entry name" value="Short-chain dehydrogenase reductase"/>
    <property type="match status" value="1"/>
</dbReference>
<keyword evidence="2" id="KW-0560">Oxidoreductase</keyword>
<dbReference type="PRINTS" id="PR00081">
    <property type="entry name" value="GDHRDH"/>
</dbReference>
<dbReference type="SMART" id="SM00822">
    <property type="entry name" value="PKS_KR"/>
    <property type="match status" value="1"/>
</dbReference>
<evidence type="ECO:0000259" key="3">
    <source>
        <dbReference type="SMART" id="SM00822"/>
    </source>
</evidence>
<dbReference type="PANTHER" id="PTHR42760">
    <property type="entry name" value="SHORT-CHAIN DEHYDROGENASES/REDUCTASES FAMILY MEMBER"/>
    <property type="match status" value="1"/>
</dbReference>
<proteinExistence type="inferred from homology"/>
<dbReference type="Proteomes" id="UP000293142">
    <property type="component" value="Unassembled WGS sequence"/>
</dbReference>
<accession>A0A4Q9DT91</accession>
<evidence type="ECO:0000313" key="4">
    <source>
        <dbReference type="EMBL" id="TBL79486.1"/>
    </source>
</evidence>
<sequence length="250" mass="26504">MKEGTGLKGRCAVITGGATGIGKAIALRLAKEGADIVVNYSRSEQDALDTKQEIEALGVRCELFKGSVADDAAVRGMIGFAVESFGRVDILVNNAGVTDFVKHDDLEGLKEEYWDRVMDVNVKGMFNCCRAAYPELKKQLGCIVNITSVAGITGLGSSIAYAASKAAAISVTKSLARVMAPEVRVNSIAPGIVQTRWVEGQEEHVRKLGEGTPLGRVATPEDVAETAYSLIAYSPFVTGETVKVDGGMFI</sequence>
<dbReference type="GO" id="GO:0016616">
    <property type="term" value="F:oxidoreductase activity, acting on the CH-OH group of donors, NAD or NADP as acceptor"/>
    <property type="evidence" value="ECO:0007669"/>
    <property type="project" value="TreeGrafter"/>
</dbReference>
<evidence type="ECO:0000256" key="1">
    <source>
        <dbReference type="ARBA" id="ARBA00006484"/>
    </source>
</evidence>
<dbReference type="Pfam" id="PF13561">
    <property type="entry name" value="adh_short_C2"/>
    <property type="match status" value="1"/>
</dbReference>
<dbReference type="InterPro" id="IPR036291">
    <property type="entry name" value="NAD(P)-bd_dom_sf"/>
</dbReference>
<dbReference type="SUPFAM" id="SSF51735">
    <property type="entry name" value="NAD(P)-binding Rossmann-fold domains"/>
    <property type="match status" value="1"/>
</dbReference>
<dbReference type="PRINTS" id="PR00080">
    <property type="entry name" value="SDRFAMILY"/>
</dbReference>
<name>A0A4Q9DT91_9BACL</name>
<organism evidence="4 5">
    <name type="scientific">Paenibacillus thalictri</name>
    <dbReference type="NCBI Taxonomy" id="2527873"/>
    <lineage>
        <taxon>Bacteria</taxon>
        <taxon>Bacillati</taxon>
        <taxon>Bacillota</taxon>
        <taxon>Bacilli</taxon>
        <taxon>Bacillales</taxon>
        <taxon>Paenibacillaceae</taxon>
        <taxon>Paenibacillus</taxon>
    </lineage>
</organism>
<dbReference type="EMBL" id="SIRE01000007">
    <property type="protein sequence ID" value="TBL79486.1"/>
    <property type="molecule type" value="Genomic_DNA"/>
</dbReference>
<gene>
    <name evidence="4" type="ORF">EYB31_11290</name>
</gene>
<comment type="caution">
    <text evidence="4">The sequence shown here is derived from an EMBL/GenBank/DDBJ whole genome shotgun (WGS) entry which is preliminary data.</text>
</comment>
<reference evidence="4 5" key="1">
    <citation type="submission" date="2019-02" db="EMBL/GenBank/DDBJ databases">
        <title>Paenibacillus sp. nov., isolated from surface-sterilized tissue of Thalictrum simplex L.</title>
        <authorList>
            <person name="Tuo L."/>
        </authorList>
    </citation>
    <scope>NUCLEOTIDE SEQUENCE [LARGE SCALE GENOMIC DNA]</scope>
    <source>
        <strain evidence="4 5">N2SHLJ1</strain>
    </source>
</reference>
<dbReference type="GO" id="GO:0008206">
    <property type="term" value="P:bile acid metabolic process"/>
    <property type="evidence" value="ECO:0007669"/>
    <property type="project" value="UniProtKB-ARBA"/>
</dbReference>
<evidence type="ECO:0000256" key="2">
    <source>
        <dbReference type="ARBA" id="ARBA00023002"/>
    </source>
</evidence>
<dbReference type="InterPro" id="IPR057326">
    <property type="entry name" value="KR_dom"/>
</dbReference>
<protein>
    <submittedName>
        <fullName evidence="4">SDR family oxidoreductase</fullName>
    </submittedName>
</protein>
<feature type="domain" description="Ketoreductase" evidence="3">
    <location>
        <begin position="10"/>
        <end position="196"/>
    </location>
</feature>
<dbReference type="PROSITE" id="PS00061">
    <property type="entry name" value="ADH_SHORT"/>
    <property type="match status" value="1"/>
</dbReference>
<keyword evidence="5" id="KW-1185">Reference proteome</keyword>
<comment type="similarity">
    <text evidence="1">Belongs to the short-chain dehydrogenases/reductases (SDR) family.</text>
</comment>
<dbReference type="InterPro" id="IPR002347">
    <property type="entry name" value="SDR_fam"/>
</dbReference>
<dbReference type="InterPro" id="IPR020904">
    <property type="entry name" value="Sc_DH/Rdtase_CS"/>
</dbReference>
<dbReference type="PANTHER" id="PTHR42760:SF133">
    <property type="entry name" value="3-OXOACYL-[ACYL-CARRIER-PROTEIN] REDUCTASE"/>
    <property type="match status" value="1"/>
</dbReference>
<dbReference type="AlphaFoldDB" id="A0A4Q9DT91"/>
<evidence type="ECO:0000313" key="5">
    <source>
        <dbReference type="Proteomes" id="UP000293142"/>
    </source>
</evidence>